<sequence>MVAPPSPSPLPSPLCPLCLRDEVTRDDESTISLLPFSILEHILSLLPSNDLQAARLTSKALKRAARGVSHFSARDRAKKCTKSLSAAEDVASGRALAERVAMRALGEARVATFVLRCIDANAITKLSLPCAGGCFDTRALKMHNATPKVHLLTVTVVRRLVAALPNLEVASVPVEVGPSRFMSARHEDRLAYDLYALCSGTDRTKRQKRVDVRVDVRVRFASARLAALLCGDALPNSNPPLPPLTARTTTTTSSSSSGEPLHALTSRVAASGDAGGDEAGILALLRTLHEACRCAMRLTPEGSALLRVPESEFISRKLSTKLTRQLQDVLVVCTGGLPLWCRRLVCEHSYLFPFALRRQYFQLTSLGISRALNLLQEQQDTAGERSMGGGRDLRVGRVQRQKVRIGRERILESAEKVMEMYCGQRTMLEVEFFGEVGTGLGPTLEFYSLLSKAMRRRDLKMWRDAGDMPPQARPRCASENFVPMEMDGVPEDVRVVDVVDSDDADADDLEQYVHAPHGLFPQPLPPASVPRDSAARKAEEKTMRMFRLLGRAAGKALYDNRLLDLPLHPVFVRAVLLGVMPEPHDVLEVDPVAGESMLELVRAAREGTGVLHGVSVDSLGLTFVVPGADDVELVAGGSDVSVTSGNFRQYAEAVLDATIGSGVTRQLEASRSGFLEVLPEDALKPFTAAEVDELLCGAREDESWSADNLLDLISWDHGYSRGCVHARMLAEVMAEFTPRERRGFLAFVTGSPRLPSGGLAALHPPLTVVRKSGEGSTPSGTPGTTPATPPSGLLLGASPGASTSAGSSDGLLPSAMTCASYLKLPPYSSKSLMRERIKYVVAEGAGSFHLS</sequence>
<feature type="compositionally biased region" description="Low complexity" evidence="4">
    <location>
        <begin position="775"/>
        <end position="808"/>
    </location>
</feature>
<dbReference type="GO" id="GO:0043161">
    <property type="term" value="P:proteasome-mediated ubiquitin-dependent protein catabolic process"/>
    <property type="evidence" value="ECO:0007669"/>
    <property type="project" value="TreeGrafter"/>
</dbReference>
<reference evidence="7" key="1">
    <citation type="submission" date="2021-01" db="EMBL/GenBank/DDBJ databases">
        <authorList>
            <person name="Corre E."/>
            <person name="Pelletier E."/>
            <person name="Niang G."/>
            <person name="Scheremetjew M."/>
            <person name="Finn R."/>
            <person name="Kale V."/>
            <person name="Holt S."/>
            <person name="Cochrane G."/>
            <person name="Meng A."/>
            <person name="Brown T."/>
            <person name="Cohen L."/>
        </authorList>
    </citation>
    <scope>NUCLEOTIDE SEQUENCE</scope>
    <source>
        <strain evidence="7">RCC733</strain>
    </source>
</reference>
<evidence type="ECO:0000256" key="1">
    <source>
        <dbReference type="ARBA" id="ARBA00022679"/>
    </source>
</evidence>
<accession>A0A7S2F1U8</accession>
<dbReference type="Gene3D" id="3.90.1750.10">
    <property type="entry name" value="Hect, E3 ligase catalytic domains"/>
    <property type="match status" value="1"/>
</dbReference>
<dbReference type="SUPFAM" id="SSF81383">
    <property type="entry name" value="F-box domain"/>
    <property type="match status" value="1"/>
</dbReference>
<dbReference type="GO" id="GO:0061630">
    <property type="term" value="F:ubiquitin protein ligase activity"/>
    <property type="evidence" value="ECO:0007669"/>
    <property type="project" value="InterPro"/>
</dbReference>
<feature type="region of interest" description="Disordered" evidence="4">
    <location>
        <begin position="769"/>
        <end position="808"/>
    </location>
</feature>
<dbReference type="PROSITE" id="PS50181">
    <property type="entry name" value="FBOX"/>
    <property type="match status" value="1"/>
</dbReference>
<dbReference type="InterPro" id="IPR000569">
    <property type="entry name" value="HECT_dom"/>
</dbReference>
<dbReference type="GO" id="GO:0000209">
    <property type="term" value="P:protein polyubiquitination"/>
    <property type="evidence" value="ECO:0007669"/>
    <property type="project" value="TreeGrafter"/>
</dbReference>
<dbReference type="InterPro" id="IPR036047">
    <property type="entry name" value="F-box-like_dom_sf"/>
</dbReference>
<evidence type="ECO:0000259" key="6">
    <source>
        <dbReference type="PROSITE" id="PS50237"/>
    </source>
</evidence>
<feature type="domain" description="HECT" evidence="6">
    <location>
        <begin position="509"/>
        <end position="851"/>
    </location>
</feature>
<name>A0A7S2F1U8_9CHLO</name>
<dbReference type="EMBL" id="HBGR01002015">
    <property type="protein sequence ID" value="CAD9369333.1"/>
    <property type="molecule type" value="Transcribed_RNA"/>
</dbReference>
<evidence type="ECO:0000313" key="7">
    <source>
        <dbReference type="EMBL" id="CAD9369333.1"/>
    </source>
</evidence>
<dbReference type="InterPro" id="IPR035983">
    <property type="entry name" value="Hect_E3_ubiquitin_ligase"/>
</dbReference>
<dbReference type="PANTHER" id="PTHR45670">
    <property type="entry name" value="E3 UBIQUITIN-PROTEIN LIGASE TRIP12"/>
    <property type="match status" value="1"/>
</dbReference>
<evidence type="ECO:0000256" key="2">
    <source>
        <dbReference type="ARBA" id="ARBA00022786"/>
    </source>
</evidence>
<keyword evidence="1" id="KW-0808">Transferase</keyword>
<gene>
    <name evidence="7" type="ORF">PPRO1471_LOCUS1342</name>
</gene>
<dbReference type="Gene3D" id="3.30.2410.10">
    <property type="entry name" value="Hect, E3 ligase catalytic domain"/>
    <property type="match status" value="1"/>
</dbReference>
<dbReference type="SUPFAM" id="SSF56204">
    <property type="entry name" value="Hect, E3 ligase catalytic domain"/>
    <property type="match status" value="1"/>
</dbReference>
<evidence type="ECO:0008006" key="8">
    <source>
        <dbReference type="Google" id="ProtNLM"/>
    </source>
</evidence>
<dbReference type="PROSITE" id="PS50237">
    <property type="entry name" value="HECT"/>
    <property type="match status" value="1"/>
</dbReference>
<dbReference type="PANTHER" id="PTHR45670:SF1">
    <property type="entry name" value="E3 UBIQUITIN-PROTEIN LIGASE HECTD1"/>
    <property type="match status" value="1"/>
</dbReference>
<feature type="active site" description="Glycyl thioester intermediate" evidence="3">
    <location>
        <position position="818"/>
    </location>
</feature>
<dbReference type="Pfam" id="PF00646">
    <property type="entry name" value="F-box"/>
    <property type="match status" value="1"/>
</dbReference>
<dbReference type="InterPro" id="IPR045322">
    <property type="entry name" value="HECTD1/TRIP12-like"/>
</dbReference>
<evidence type="ECO:0000256" key="4">
    <source>
        <dbReference type="SAM" id="MobiDB-lite"/>
    </source>
</evidence>
<dbReference type="SMART" id="SM00256">
    <property type="entry name" value="FBOX"/>
    <property type="match status" value="1"/>
</dbReference>
<dbReference type="InterPro" id="IPR001810">
    <property type="entry name" value="F-box_dom"/>
</dbReference>
<evidence type="ECO:0000259" key="5">
    <source>
        <dbReference type="PROSITE" id="PS50181"/>
    </source>
</evidence>
<dbReference type="SMART" id="SM00119">
    <property type="entry name" value="HECTc"/>
    <property type="match status" value="1"/>
</dbReference>
<dbReference type="Gene3D" id="3.30.2160.10">
    <property type="entry name" value="Hect, E3 ligase catalytic domain"/>
    <property type="match status" value="1"/>
</dbReference>
<feature type="compositionally biased region" description="Low complexity" evidence="4">
    <location>
        <begin position="248"/>
        <end position="257"/>
    </location>
</feature>
<feature type="region of interest" description="Disordered" evidence="4">
    <location>
        <begin position="239"/>
        <end position="261"/>
    </location>
</feature>
<evidence type="ECO:0000256" key="3">
    <source>
        <dbReference type="PROSITE-ProRule" id="PRU00104"/>
    </source>
</evidence>
<proteinExistence type="predicted"/>
<dbReference type="CDD" id="cd09917">
    <property type="entry name" value="F-box_SF"/>
    <property type="match status" value="1"/>
</dbReference>
<keyword evidence="2 3" id="KW-0833">Ubl conjugation pathway</keyword>
<dbReference type="AlphaFoldDB" id="A0A7S2F1U8"/>
<dbReference type="Pfam" id="PF00632">
    <property type="entry name" value="HECT"/>
    <property type="match status" value="1"/>
</dbReference>
<organism evidence="7">
    <name type="scientific">Pycnococcus provasolii</name>
    <dbReference type="NCBI Taxonomy" id="41880"/>
    <lineage>
        <taxon>Eukaryota</taxon>
        <taxon>Viridiplantae</taxon>
        <taxon>Chlorophyta</taxon>
        <taxon>Pseudoscourfieldiophyceae</taxon>
        <taxon>Pseudoscourfieldiales</taxon>
        <taxon>Pycnococcaceae</taxon>
        <taxon>Pycnococcus</taxon>
    </lineage>
</organism>
<feature type="domain" description="F-box" evidence="5">
    <location>
        <begin position="28"/>
        <end position="74"/>
    </location>
</feature>
<protein>
    <recommendedName>
        <fullName evidence="8">HECT domain-containing protein</fullName>
    </recommendedName>
</protein>